<keyword evidence="3" id="KW-0539">Nucleus</keyword>
<organism evidence="6">
    <name type="scientific">Absidia glauca</name>
    <name type="common">Pin mould</name>
    <dbReference type="NCBI Taxonomy" id="4829"/>
    <lineage>
        <taxon>Eukaryota</taxon>
        <taxon>Fungi</taxon>
        <taxon>Fungi incertae sedis</taxon>
        <taxon>Mucoromycota</taxon>
        <taxon>Mucoromycotina</taxon>
        <taxon>Mucoromycetes</taxon>
        <taxon>Mucorales</taxon>
        <taxon>Cunninghamellaceae</taxon>
        <taxon>Absidia</taxon>
    </lineage>
</organism>
<evidence type="ECO:0000256" key="3">
    <source>
        <dbReference type="ARBA" id="ARBA00023242"/>
    </source>
</evidence>
<dbReference type="InterPro" id="IPR016024">
    <property type="entry name" value="ARM-type_fold"/>
</dbReference>
<evidence type="ECO:0000313" key="6">
    <source>
        <dbReference type="EMBL" id="SAL97561.1"/>
    </source>
</evidence>
<dbReference type="PANTHER" id="PTHR15245:SF20">
    <property type="entry name" value="SYMPLEKIN"/>
    <property type="match status" value="1"/>
</dbReference>
<name>A0A168LV93_ABSGL</name>
<feature type="region of interest" description="Disordered" evidence="4">
    <location>
        <begin position="245"/>
        <end position="310"/>
    </location>
</feature>
<dbReference type="OMA" id="QSTHATH"/>
<feature type="compositionally biased region" description="Basic residues" evidence="4">
    <location>
        <begin position="295"/>
        <end position="305"/>
    </location>
</feature>
<dbReference type="OrthoDB" id="331600at2759"/>
<feature type="compositionally biased region" description="Polar residues" evidence="4">
    <location>
        <begin position="250"/>
        <end position="259"/>
    </location>
</feature>
<dbReference type="InterPro" id="IPR011989">
    <property type="entry name" value="ARM-like"/>
</dbReference>
<dbReference type="SUPFAM" id="SSF48371">
    <property type="entry name" value="ARM repeat"/>
    <property type="match status" value="1"/>
</dbReference>
<dbReference type="Gene3D" id="1.25.10.10">
    <property type="entry name" value="Leucine-rich Repeat Variant"/>
    <property type="match status" value="1"/>
</dbReference>
<evidence type="ECO:0000259" key="5">
    <source>
        <dbReference type="Pfam" id="PF11935"/>
    </source>
</evidence>
<dbReference type="InParanoid" id="A0A168LV93"/>
<evidence type="ECO:0000256" key="1">
    <source>
        <dbReference type="ARBA" id="ARBA00004123"/>
    </source>
</evidence>
<evidence type="ECO:0000313" key="7">
    <source>
        <dbReference type="Proteomes" id="UP000078561"/>
    </source>
</evidence>
<dbReference type="GO" id="GO:0005847">
    <property type="term" value="C:mRNA cleavage and polyadenylation specificity factor complex"/>
    <property type="evidence" value="ECO:0007669"/>
    <property type="project" value="TreeGrafter"/>
</dbReference>
<reference evidence="6" key="1">
    <citation type="submission" date="2016-04" db="EMBL/GenBank/DDBJ databases">
        <authorList>
            <person name="Evans L.H."/>
            <person name="Alamgir A."/>
            <person name="Owens N."/>
            <person name="Weber N.D."/>
            <person name="Virtaneva K."/>
            <person name="Barbian K."/>
            <person name="Babar A."/>
            <person name="Rosenke K."/>
        </authorList>
    </citation>
    <scope>NUCLEOTIDE SEQUENCE [LARGE SCALE GENOMIC DNA]</scope>
    <source>
        <strain evidence="6">CBS 101.48</strain>
    </source>
</reference>
<proteinExistence type="predicted"/>
<dbReference type="Proteomes" id="UP000078561">
    <property type="component" value="Unassembled WGS sequence"/>
</dbReference>
<dbReference type="InterPro" id="IPR032460">
    <property type="entry name" value="Symplekin/Pta1_N"/>
</dbReference>
<dbReference type="AlphaFoldDB" id="A0A168LV93"/>
<evidence type="ECO:0000256" key="4">
    <source>
        <dbReference type="SAM" id="MobiDB-lite"/>
    </source>
</evidence>
<dbReference type="GO" id="GO:0006397">
    <property type="term" value="P:mRNA processing"/>
    <property type="evidence" value="ECO:0007669"/>
    <property type="project" value="UniProtKB-KW"/>
</dbReference>
<gene>
    <name evidence="6" type="primary">ABSGL_03059.1 scaffold 4127</name>
</gene>
<dbReference type="EMBL" id="LT551814">
    <property type="protein sequence ID" value="SAL97561.1"/>
    <property type="molecule type" value="Genomic_DNA"/>
</dbReference>
<accession>A0A168LV93</accession>
<feature type="domain" description="Symplekin/Pta1 N-terminal" evidence="5">
    <location>
        <begin position="47"/>
        <end position="269"/>
    </location>
</feature>
<dbReference type="STRING" id="4829.A0A168LV93"/>
<evidence type="ECO:0000256" key="2">
    <source>
        <dbReference type="ARBA" id="ARBA00022664"/>
    </source>
</evidence>
<sequence length="363" mass="41164">MSDYHDQLAAFDEKIVKHPQLASSYATNGFLSALVHLNQESVSDNVTLLKNVVRAFTIVLPPVFLTICKNETETQMWANTEELLQALRHSWIHHANTGVRIYAFKCLQLLVSLESKRERKTEDPKDVFYLNLVRPGHRLLNVPELEKEGISHLDVLLDRLSDNNENNTVITAIINCLTQLVKRRPQFTRAVIGALVAWCKSKPGHMTATDLKNVEKSIKLAFVAMIRTSRLSAYRTELTGAYTAIGGNPSALQSRSSRSNPDRHDETRRKRAPESSSSDRSDKKARTYGSQSTHATHHHQQHQHQHQQQFPIRSMNSGVDVTSLPLNVAANLCMAILQNVSMDTLNERFRMASEFMHYLYPDD</sequence>
<dbReference type="PANTHER" id="PTHR15245">
    <property type="entry name" value="SYMPLEKIN-RELATED"/>
    <property type="match status" value="1"/>
</dbReference>
<comment type="subcellular location">
    <subcellularLocation>
        <location evidence="1">Nucleus</location>
    </subcellularLocation>
</comment>
<dbReference type="InterPro" id="IPR021850">
    <property type="entry name" value="Symplekin/Pta1"/>
</dbReference>
<protein>
    <recommendedName>
        <fullName evidence="5">Symplekin/Pta1 N-terminal domain-containing protein</fullName>
    </recommendedName>
</protein>
<dbReference type="Pfam" id="PF11935">
    <property type="entry name" value="SYMPK_PTA1_N"/>
    <property type="match status" value="1"/>
</dbReference>
<keyword evidence="7" id="KW-1185">Reference proteome</keyword>
<keyword evidence="2" id="KW-0507">mRNA processing</keyword>